<reference evidence="1" key="1">
    <citation type="submission" date="2021-10" db="EMBL/GenBank/DDBJ databases">
        <title>De novo Genome Assembly of Clathrus columnatus (Basidiomycota, Fungi) Using Illumina and Nanopore Sequence Data.</title>
        <authorList>
            <person name="Ogiso-Tanaka E."/>
            <person name="Itagaki H."/>
            <person name="Hosoya T."/>
            <person name="Hosaka K."/>
        </authorList>
    </citation>
    <scope>NUCLEOTIDE SEQUENCE</scope>
    <source>
        <strain evidence="1">MO-923</strain>
    </source>
</reference>
<keyword evidence="2" id="KW-1185">Reference proteome</keyword>
<dbReference type="AlphaFoldDB" id="A0AAV5ALS9"/>
<proteinExistence type="predicted"/>
<gene>
    <name evidence="1" type="ORF">Clacol_009681</name>
</gene>
<dbReference type="Proteomes" id="UP001050691">
    <property type="component" value="Unassembled WGS sequence"/>
</dbReference>
<sequence length="168" mass="19528">MLIPTSLYSSSYQVLLLVPYIAMHLDKHILIQDHDVYASPNVVRLPSSGPPFEAEPGNYLTVHQLHTLNWSDNKRPYLPYMLRQNIFPSPFLSRLNFKFSNLPLERLDSGWCLAPTILSSWSRLEQALTSMQETLIDNSGHYFPVDFTYWQLPFSYPLHVPQKSKRYA</sequence>
<evidence type="ECO:0000313" key="2">
    <source>
        <dbReference type="Proteomes" id="UP001050691"/>
    </source>
</evidence>
<dbReference type="EMBL" id="BPWL01000011">
    <property type="protein sequence ID" value="GJJ15405.1"/>
    <property type="molecule type" value="Genomic_DNA"/>
</dbReference>
<protein>
    <submittedName>
        <fullName evidence="1">Uncharacterized protein</fullName>
    </submittedName>
</protein>
<comment type="caution">
    <text evidence="1">The sequence shown here is derived from an EMBL/GenBank/DDBJ whole genome shotgun (WGS) entry which is preliminary data.</text>
</comment>
<evidence type="ECO:0000313" key="1">
    <source>
        <dbReference type="EMBL" id="GJJ15405.1"/>
    </source>
</evidence>
<accession>A0AAV5ALS9</accession>
<organism evidence="1 2">
    <name type="scientific">Clathrus columnatus</name>
    <dbReference type="NCBI Taxonomy" id="1419009"/>
    <lineage>
        <taxon>Eukaryota</taxon>
        <taxon>Fungi</taxon>
        <taxon>Dikarya</taxon>
        <taxon>Basidiomycota</taxon>
        <taxon>Agaricomycotina</taxon>
        <taxon>Agaricomycetes</taxon>
        <taxon>Phallomycetidae</taxon>
        <taxon>Phallales</taxon>
        <taxon>Clathraceae</taxon>
        <taxon>Clathrus</taxon>
    </lineage>
</organism>
<name>A0AAV5ALS9_9AGAM</name>